<dbReference type="AlphaFoldDB" id="A0A1S7DQ84"/>
<dbReference type="NCBIfam" id="TIGR00199">
    <property type="entry name" value="PncC_domain"/>
    <property type="match status" value="1"/>
</dbReference>
<dbReference type="InterPro" id="IPR050101">
    <property type="entry name" value="CinA"/>
</dbReference>
<feature type="domain" description="MoaB/Mog" evidence="2">
    <location>
        <begin position="7"/>
        <end position="175"/>
    </location>
</feature>
<sequence length="422" mass="46785">MTVTNAAIIIIGDEVLAGNTIDTNSNFIAKELHNIGIKVAEIFTISDDADCIKQALNDAFKITNLVITTGGLGPTKDDKTKKAIAHFFDDNLITDPETLAHLEQILIKRNRVHLFDINRPQAEIPSKAKVIQNHNGTAPCLMMEENGKMVFVLPGVPYEVKPLIKDQIIPLLAERFSLSHIVVRIISVVDFPESLLAQTIEDWENHLPENIKLAYLPIGNRVKLKLTAIGNNKTDLEAQLNHIIEPLKPLIQDKVISWDNEDIASILKFILTQRGLSISSAESCTGGGISRLITSISGSSAYFQGGITAYAVNQKINILKVPEQLINQHTVVSEQVAEAMARGCQELFKTDISISTTGVAGPQTDQYQNEIGSVYYSVRVKNKSYNYHLHLPHLDREDFMNFVSQRVLQSVVEVLVFNPNES</sequence>
<dbReference type="Pfam" id="PF00994">
    <property type="entry name" value="MoCF_biosynth"/>
    <property type="match status" value="1"/>
</dbReference>
<dbReference type="RefSeq" id="WP_079206499.1">
    <property type="nucleotide sequence ID" value="NZ_CP011859.1"/>
</dbReference>
<dbReference type="InterPro" id="IPR036425">
    <property type="entry name" value="MoaB/Mog-like_dom_sf"/>
</dbReference>
<dbReference type="NCBIfam" id="TIGR00200">
    <property type="entry name" value="cinA_nterm"/>
    <property type="match status" value="1"/>
</dbReference>
<evidence type="ECO:0000313" key="3">
    <source>
        <dbReference type="EMBL" id="AQY21283.1"/>
    </source>
</evidence>
<dbReference type="Gene3D" id="3.40.980.10">
    <property type="entry name" value="MoaB/Mog-like domain"/>
    <property type="match status" value="1"/>
</dbReference>
<proteinExistence type="inferred from homology"/>
<dbReference type="Proteomes" id="UP000189883">
    <property type="component" value="Chromosome"/>
</dbReference>
<dbReference type="InterPro" id="IPR008136">
    <property type="entry name" value="CinA_C"/>
</dbReference>
<dbReference type="EMBL" id="CP011859">
    <property type="protein sequence ID" value="AQY21283.1"/>
    <property type="molecule type" value="Genomic_DNA"/>
</dbReference>
<dbReference type="SUPFAM" id="SSF142433">
    <property type="entry name" value="CinA-like"/>
    <property type="match status" value="1"/>
</dbReference>
<protein>
    <recommendedName>
        <fullName evidence="1">CinA-like protein</fullName>
    </recommendedName>
</protein>
<reference evidence="3 4" key="1">
    <citation type="submission" date="2015-06" db="EMBL/GenBank/DDBJ databases">
        <title>R. anatipestifer strain HXb2 is the most virulent strain so far, and the genome sequence would help us uncover the pathogenesis.</title>
        <authorList>
            <person name="Hu Q."/>
            <person name="Qi J."/>
            <person name="Bo H."/>
            <person name="Liu G."/>
            <person name="Tao M."/>
            <person name="Ding Y."/>
            <person name="Xue Y."/>
        </authorList>
    </citation>
    <scope>NUCLEOTIDE SEQUENCE [LARGE SCALE GENOMIC DNA]</scope>
    <source>
        <strain evidence="3 4">HXb2</strain>
    </source>
</reference>
<dbReference type="HAMAP" id="MF_00226_B">
    <property type="entry name" value="CinA_B"/>
    <property type="match status" value="1"/>
</dbReference>
<evidence type="ECO:0000259" key="2">
    <source>
        <dbReference type="SMART" id="SM00852"/>
    </source>
</evidence>
<dbReference type="PIRSF" id="PIRSF006728">
    <property type="entry name" value="CinA"/>
    <property type="match status" value="1"/>
</dbReference>
<comment type="similarity">
    <text evidence="1">Belongs to the CinA family.</text>
</comment>
<keyword evidence="3" id="KW-0378">Hydrolase</keyword>
<dbReference type="Pfam" id="PF02464">
    <property type="entry name" value="CinA"/>
    <property type="match status" value="1"/>
</dbReference>
<dbReference type="Pfam" id="PF18146">
    <property type="entry name" value="CinA_KH"/>
    <property type="match status" value="1"/>
</dbReference>
<dbReference type="InterPro" id="IPR008135">
    <property type="entry name" value="Competence-induced_CinA"/>
</dbReference>
<dbReference type="SMART" id="SM00852">
    <property type="entry name" value="MoCF_biosynth"/>
    <property type="match status" value="1"/>
</dbReference>
<dbReference type="PANTHER" id="PTHR13939">
    <property type="entry name" value="NICOTINAMIDE-NUCLEOTIDE AMIDOHYDROLASE PNCC"/>
    <property type="match status" value="1"/>
</dbReference>
<dbReference type="SUPFAM" id="SSF53218">
    <property type="entry name" value="Molybdenum cofactor biosynthesis proteins"/>
    <property type="match status" value="1"/>
</dbReference>
<dbReference type="InterPro" id="IPR001453">
    <property type="entry name" value="MoaB/Mog_dom"/>
</dbReference>
<name>A0A1S7DQ84_RIEAN</name>
<evidence type="ECO:0000313" key="4">
    <source>
        <dbReference type="Proteomes" id="UP000189883"/>
    </source>
</evidence>
<dbReference type="PANTHER" id="PTHR13939:SF0">
    <property type="entry name" value="NMN AMIDOHYDROLASE-LIKE PROTEIN YFAY"/>
    <property type="match status" value="1"/>
</dbReference>
<accession>A0A1S7DQ84</accession>
<dbReference type="GO" id="GO:0016787">
    <property type="term" value="F:hydrolase activity"/>
    <property type="evidence" value="ECO:0007669"/>
    <property type="project" value="UniProtKB-KW"/>
</dbReference>
<dbReference type="InterPro" id="IPR041424">
    <property type="entry name" value="CinA_KH"/>
</dbReference>
<evidence type="ECO:0000256" key="1">
    <source>
        <dbReference type="HAMAP-Rule" id="MF_00226"/>
    </source>
</evidence>
<dbReference type="Gene3D" id="3.90.950.20">
    <property type="entry name" value="CinA-like"/>
    <property type="match status" value="1"/>
</dbReference>
<gene>
    <name evidence="3" type="primary">pncC</name>
    <name evidence="3" type="ORF">AB406_0323</name>
</gene>
<organism evidence="3 4">
    <name type="scientific">Riemerella anatipestifer</name>
    <name type="common">Moraxella anatipestifer</name>
    <dbReference type="NCBI Taxonomy" id="34085"/>
    <lineage>
        <taxon>Bacteria</taxon>
        <taxon>Pseudomonadati</taxon>
        <taxon>Bacteroidota</taxon>
        <taxon>Flavobacteriia</taxon>
        <taxon>Flavobacteriales</taxon>
        <taxon>Weeksellaceae</taxon>
        <taxon>Riemerella</taxon>
    </lineage>
</organism>
<dbReference type="CDD" id="cd00885">
    <property type="entry name" value="cinA"/>
    <property type="match status" value="1"/>
</dbReference>
<dbReference type="InterPro" id="IPR036653">
    <property type="entry name" value="CinA-like_C"/>
</dbReference>